<evidence type="ECO:0000256" key="1">
    <source>
        <dbReference type="SAM" id="MobiDB-lite"/>
    </source>
</evidence>
<comment type="caution">
    <text evidence="2">The sequence shown here is derived from an EMBL/GenBank/DDBJ whole genome shotgun (WGS) entry which is preliminary data.</text>
</comment>
<dbReference type="EMBL" id="JAIFRP010000196">
    <property type="protein sequence ID" value="KAK2578702.1"/>
    <property type="molecule type" value="Genomic_DNA"/>
</dbReference>
<feature type="region of interest" description="Disordered" evidence="1">
    <location>
        <begin position="16"/>
        <end position="39"/>
    </location>
</feature>
<dbReference type="AlphaFoldDB" id="A0AAD9VM26"/>
<protein>
    <submittedName>
        <fullName evidence="2">Uncharacterized protein</fullName>
    </submittedName>
</protein>
<reference evidence="2" key="2">
    <citation type="journal article" date="2023" name="Commun. Biol.">
        <title>Intrasexual cuticular hydrocarbon dimorphism in a wasp sheds light on hydrocarbon biosynthesis genes in Hymenoptera.</title>
        <authorList>
            <person name="Moris V.C."/>
            <person name="Podsiadlowski L."/>
            <person name="Martin S."/>
            <person name="Oeyen J.P."/>
            <person name="Donath A."/>
            <person name="Petersen M."/>
            <person name="Wilbrandt J."/>
            <person name="Misof B."/>
            <person name="Liedtke D."/>
            <person name="Thamm M."/>
            <person name="Scheiner R."/>
            <person name="Schmitt T."/>
            <person name="Niehuis O."/>
        </authorList>
    </citation>
    <scope>NUCLEOTIDE SEQUENCE</scope>
    <source>
        <strain evidence="2">GBR_01_08_01A</strain>
    </source>
</reference>
<reference evidence="2" key="1">
    <citation type="submission" date="2021-08" db="EMBL/GenBank/DDBJ databases">
        <authorList>
            <person name="Misof B."/>
            <person name="Oliver O."/>
            <person name="Podsiadlowski L."/>
            <person name="Donath A."/>
            <person name="Peters R."/>
            <person name="Mayer C."/>
            <person name="Rust J."/>
            <person name="Gunkel S."/>
            <person name="Lesny P."/>
            <person name="Martin S."/>
            <person name="Oeyen J.P."/>
            <person name="Petersen M."/>
            <person name="Panagiotis P."/>
            <person name="Wilbrandt J."/>
            <person name="Tanja T."/>
        </authorList>
    </citation>
    <scope>NUCLEOTIDE SEQUENCE</scope>
    <source>
        <strain evidence="2">GBR_01_08_01A</strain>
        <tissue evidence="2">Thorax + abdomen</tissue>
    </source>
</reference>
<proteinExistence type="predicted"/>
<sequence>MKHEVYEGVKHRTPSLSRRCLQGQGDKTAHEWGEGEAEPIGKNARKGEMVGAMSEMERASQDKHTCRQHEKISLCWKVCGW</sequence>
<gene>
    <name evidence="2" type="ORF">KPH14_011669</name>
</gene>
<name>A0AAD9VM26_9HYME</name>
<dbReference type="Proteomes" id="UP001258017">
    <property type="component" value="Unassembled WGS sequence"/>
</dbReference>
<keyword evidence="3" id="KW-1185">Reference proteome</keyword>
<accession>A0AAD9VM26</accession>
<evidence type="ECO:0000313" key="2">
    <source>
        <dbReference type="EMBL" id="KAK2578702.1"/>
    </source>
</evidence>
<organism evidence="2 3">
    <name type="scientific">Odynerus spinipes</name>
    <dbReference type="NCBI Taxonomy" id="1348599"/>
    <lineage>
        <taxon>Eukaryota</taxon>
        <taxon>Metazoa</taxon>
        <taxon>Ecdysozoa</taxon>
        <taxon>Arthropoda</taxon>
        <taxon>Hexapoda</taxon>
        <taxon>Insecta</taxon>
        <taxon>Pterygota</taxon>
        <taxon>Neoptera</taxon>
        <taxon>Endopterygota</taxon>
        <taxon>Hymenoptera</taxon>
        <taxon>Apocrita</taxon>
        <taxon>Aculeata</taxon>
        <taxon>Vespoidea</taxon>
        <taxon>Vespidae</taxon>
        <taxon>Eumeninae</taxon>
        <taxon>Odynerus</taxon>
    </lineage>
</organism>
<evidence type="ECO:0000313" key="3">
    <source>
        <dbReference type="Proteomes" id="UP001258017"/>
    </source>
</evidence>